<dbReference type="CDD" id="cd07962">
    <property type="entry name" value="Anticodon_Ia_Val"/>
    <property type="match status" value="1"/>
</dbReference>
<dbReference type="FunFam" id="3.40.50.620:FF:000078">
    <property type="entry name" value="Valine--tRNA ligase, mitochondrial"/>
    <property type="match status" value="1"/>
</dbReference>
<dbReference type="Gene3D" id="3.40.50.620">
    <property type="entry name" value="HUPs"/>
    <property type="match status" value="1"/>
</dbReference>
<keyword evidence="14" id="KW-1185">Reference proteome</keyword>
<proteinExistence type="inferred from homology"/>
<dbReference type="GO" id="GO:0004832">
    <property type="term" value="F:valine-tRNA ligase activity"/>
    <property type="evidence" value="ECO:0007669"/>
    <property type="project" value="UniProtKB-EC"/>
</dbReference>
<evidence type="ECO:0000256" key="4">
    <source>
        <dbReference type="ARBA" id="ARBA00022598"/>
    </source>
</evidence>
<dbReference type="InterPro" id="IPR013155">
    <property type="entry name" value="M/V/L/I-tRNA-synth_anticd-bd"/>
</dbReference>
<gene>
    <name evidence="13" type="ORF">QE152_g12987</name>
</gene>
<feature type="coiled-coil region" evidence="10">
    <location>
        <begin position="604"/>
        <end position="631"/>
    </location>
</feature>
<dbReference type="InterPro" id="IPR009008">
    <property type="entry name" value="Val/Leu/Ile-tRNA-synth_edit"/>
</dbReference>
<evidence type="ECO:0000256" key="1">
    <source>
        <dbReference type="ARBA" id="ARBA00005594"/>
    </source>
</evidence>
<dbReference type="InterPro" id="IPR002303">
    <property type="entry name" value="Valyl-tRNA_ligase"/>
</dbReference>
<dbReference type="Pfam" id="PF00133">
    <property type="entry name" value="tRNA-synt_1"/>
    <property type="match status" value="1"/>
</dbReference>
<dbReference type="GO" id="GO:0005524">
    <property type="term" value="F:ATP binding"/>
    <property type="evidence" value="ECO:0007669"/>
    <property type="project" value="UniProtKB-KW"/>
</dbReference>
<comment type="caution">
    <text evidence="13">The sequence shown here is derived from an EMBL/GenBank/DDBJ whole genome shotgun (WGS) entry which is preliminary data.</text>
</comment>
<feature type="domain" description="Aminoacyl-tRNA synthetase class Ia" evidence="11">
    <location>
        <begin position="85"/>
        <end position="346"/>
    </location>
</feature>
<keyword evidence="8 13" id="KW-0030">Aminoacyl-tRNA synthetase</keyword>
<dbReference type="AlphaFoldDB" id="A0AAW1LF09"/>
<dbReference type="GO" id="GO:0006438">
    <property type="term" value="P:valyl-tRNA aminoacylation"/>
    <property type="evidence" value="ECO:0007669"/>
    <property type="project" value="InterPro"/>
</dbReference>
<sequence>MVNSDGAPICAIKVTPGHSHVDFEIAKRHNLPLLQIIDEKGFVNCGQFKEIPRFDARGIILNELGKVQLLRSREAHQMVVPICSRSKDVVEFLLKPQWFLQCTDMAVKAVDAVKNGDLEIEPNDFIRDWNNWLGNIRDWCLSRQLWWGHRIPMYYCYAEDEKNETCYVAAHNLEEAKFKASRKLMRLSENIIAKQSEDVLDTWFSSALLPLSAFGWPAQNELQQYYPLTLMETGHDILFFWVARMVMLGTALTGKLPFPKVLLHGIIRDGEGKKMSKSLGNVIAPEDIIFGTSLEELQNKLLNSYSTGVLSQEELQKALLSHKKMFPEGIPDCGSDALRFTLCTHNIKNHYINFNVQECKLNKFFCNKLWQATKFTNKWMGSLSSEQKMEKVEYKDLDKMDKWILSRLSYMVDTVNANIQKYDFHVATSALKNYLYYEFCDTYLETTKRELRLMNSSKAKNHCWALSTCLDIGLRSLNPFMPRVTKHLHERLLTFSFNHQQLGFPKNLPWRDINTEAEVNTVIEIVISIRRLMKMLNVSKQHKPKVVLAPYLPLLVEFLEVMEVLSRCDKIIVANEVKFSFTEAASVNVGNNVTVNLLIPPELKHSLEINLQSLEKKKDKVTKNLKKLQNMMSTEGYLSNASVQARNNNEKKVIALEEDLTRIEFMQKLSKSYYCK</sequence>
<dbReference type="PANTHER" id="PTHR11946:SF109">
    <property type="entry name" value="VALINE--TRNA LIGASE"/>
    <property type="match status" value="1"/>
</dbReference>
<dbReference type="InterPro" id="IPR033705">
    <property type="entry name" value="Anticodon_Ia_Val"/>
</dbReference>
<reference evidence="13 14" key="1">
    <citation type="journal article" date="2024" name="BMC Genomics">
        <title>De novo assembly and annotation of Popillia japonica's genome with initial clues to its potential as an invasive pest.</title>
        <authorList>
            <person name="Cucini C."/>
            <person name="Boschi S."/>
            <person name="Funari R."/>
            <person name="Cardaioli E."/>
            <person name="Iannotti N."/>
            <person name="Marturano G."/>
            <person name="Paoli F."/>
            <person name="Bruttini M."/>
            <person name="Carapelli A."/>
            <person name="Frati F."/>
            <person name="Nardi F."/>
        </authorList>
    </citation>
    <scope>NUCLEOTIDE SEQUENCE [LARGE SCALE GENOMIC DNA]</scope>
    <source>
        <strain evidence="13">DMR45628</strain>
    </source>
</reference>
<evidence type="ECO:0000256" key="5">
    <source>
        <dbReference type="ARBA" id="ARBA00022741"/>
    </source>
</evidence>
<dbReference type="InterPro" id="IPR014729">
    <property type="entry name" value="Rossmann-like_a/b/a_fold"/>
</dbReference>
<dbReference type="Pfam" id="PF08264">
    <property type="entry name" value="Anticodon_1"/>
    <property type="match status" value="1"/>
</dbReference>
<dbReference type="PRINTS" id="PR00986">
    <property type="entry name" value="TRNASYNTHVAL"/>
</dbReference>
<dbReference type="EC" id="6.1.1.9" evidence="2"/>
<comment type="similarity">
    <text evidence="1">Belongs to the class-I aminoacyl-tRNA synthetase family.</text>
</comment>
<dbReference type="PANTHER" id="PTHR11946">
    <property type="entry name" value="VALYL-TRNA SYNTHETASES"/>
    <property type="match status" value="1"/>
</dbReference>
<keyword evidence="3" id="KW-0963">Cytoplasm</keyword>
<dbReference type="InterPro" id="IPR002300">
    <property type="entry name" value="aa-tRNA-synth_Ia"/>
</dbReference>
<name>A0AAW1LF09_POPJA</name>
<dbReference type="EMBL" id="JASPKY010000121">
    <property type="protein sequence ID" value="KAK9732131.1"/>
    <property type="molecule type" value="Genomic_DNA"/>
</dbReference>
<dbReference type="Proteomes" id="UP001458880">
    <property type="component" value="Unassembled WGS sequence"/>
</dbReference>
<dbReference type="GO" id="GO:0005829">
    <property type="term" value="C:cytosol"/>
    <property type="evidence" value="ECO:0007669"/>
    <property type="project" value="TreeGrafter"/>
</dbReference>
<accession>A0AAW1LF09</accession>
<dbReference type="SUPFAM" id="SSF52374">
    <property type="entry name" value="Nucleotidylyl transferase"/>
    <property type="match status" value="1"/>
</dbReference>
<evidence type="ECO:0000259" key="11">
    <source>
        <dbReference type="Pfam" id="PF00133"/>
    </source>
</evidence>
<dbReference type="SUPFAM" id="SSF47323">
    <property type="entry name" value="Anticodon-binding domain of a subclass of class I aminoacyl-tRNA synthetases"/>
    <property type="match status" value="1"/>
</dbReference>
<evidence type="ECO:0000256" key="3">
    <source>
        <dbReference type="ARBA" id="ARBA00022490"/>
    </source>
</evidence>
<evidence type="ECO:0000256" key="10">
    <source>
        <dbReference type="SAM" id="Coils"/>
    </source>
</evidence>
<keyword evidence="4" id="KW-0436">Ligase</keyword>
<keyword evidence="10" id="KW-0175">Coiled coil</keyword>
<protein>
    <recommendedName>
        <fullName evidence="2">valine--tRNA ligase</fullName>
        <ecNumber evidence="2">6.1.1.9</ecNumber>
    </recommendedName>
    <alternativeName>
        <fullName evidence="9">Valyl-tRNA synthetase</fullName>
    </alternativeName>
</protein>
<evidence type="ECO:0000256" key="9">
    <source>
        <dbReference type="ARBA" id="ARBA00029936"/>
    </source>
</evidence>
<dbReference type="Gene3D" id="1.10.730.10">
    <property type="entry name" value="Isoleucyl-tRNA Synthetase, Domain 1"/>
    <property type="match status" value="1"/>
</dbReference>
<dbReference type="InterPro" id="IPR009080">
    <property type="entry name" value="tRNAsynth_Ia_anticodon-bd"/>
</dbReference>
<evidence type="ECO:0000256" key="8">
    <source>
        <dbReference type="ARBA" id="ARBA00023146"/>
    </source>
</evidence>
<feature type="domain" description="Methionyl/Valyl/Leucyl/Isoleucyl-tRNA synthetase anticodon-binding" evidence="12">
    <location>
        <begin position="401"/>
        <end position="546"/>
    </location>
</feature>
<keyword evidence="6" id="KW-0067">ATP-binding</keyword>
<evidence type="ECO:0000313" key="13">
    <source>
        <dbReference type="EMBL" id="KAK9732131.1"/>
    </source>
</evidence>
<keyword evidence="7" id="KW-0648">Protein biosynthesis</keyword>
<keyword evidence="5" id="KW-0547">Nucleotide-binding</keyword>
<dbReference type="SUPFAM" id="SSF50677">
    <property type="entry name" value="ValRS/IleRS/LeuRS editing domain"/>
    <property type="match status" value="1"/>
</dbReference>
<organism evidence="13 14">
    <name type="scientific">Popillia japonica</name>
    <name type="common">Japanese beetle</name>
    <dbReference type="NCBI Taxonomy" id="7064"/>
    <lineage>
        <taxon>Eukaryota</taxon>
        <taxon>Metazoa</taxon>
        <taxon>Ecdysozoa</taxon>
        <taxon>Arthropoda</taxon>
        <taxon>Hexapoda</taxon>
        <taxon>Insecta</taxon>
        <taxon>Pterygota</taxon>
        <taxon>Neoptera</taxon>
        <taxon>Endopterygota</taxon>
        <taxon>Coleoptera</taxon>
        <taxon>Polyphaga</taxon>
        <taxon>Scarabaeiformia</taxon>
        <taxon>Scarabaeidae</taxon>
        <taxon>Rutelinae</taxon>
        <taxon>Popillia</taxon>
    </lineage>
</organism>
<evidence type="ECO:0000256" key="6">
    <source>
        <dbReference type="ARBA" id="ARBA00022840"/>
    </source>
</evidence>
<evidence type="ECO:0000256" key="7">
    <source>
        <dbReference type="ARBA" id="ARBA00022917"/>
    </source>
</evidence>
<evidence type="ECO:0000313" key="14">
    <source>
        <dbReference type="Proteomes" id="UP001458880"/>
    </source>
</evidence>
<evidence type="ECO:0000256" key="2">
    <source>
        <dbReference type="ARBA" id="ARBA00013169"/>
    </source>
</evidence>
<dbReference type="GO" id="GO:0002161">
    <property type="term" value="F:aminoacyl-tRNA deacylase activity"/>
    <property type="evidence" value="ECO:0007669"/>
    <property type="project" value="InterPro"/>
</dbReference>
<evidence type="ECO:0000259" key="12">
    <source>
        <dbReference type="Pfam" id="PF08264"/>
    </source>
</evidence>